<evidence type="ECO:0000256" key="5">
    <source>
        <dbReference type="SAM" id="Phobius"/>
    </source>
</evidence>
<feature type="region of interest" description="Disordered" evidence="4">
    <location>
        <begin position="354"/>
        <end position="384"/>
    </location>
</feature>
<dbReference type="GeneID" id="23613510"/>
<feature type="domain" description="PNPLA" evidence="6">
    <location>
        <begin position="89"/>
        <end position="301"/>
    </location>
</feature>
<keyword evidence="2 3" id="KW-0378">Hydrolase</keyword>
<keyword evidence="1 2" id="KW-0443">Lipid metabolism</keyword>
<comment type="function">
    <text evidence="3">Lipolytic acyl hydrolase (LAH).</text>
</comment>
<evidence type="ECO:0000256" key="2">
    <source>
        <dbReference type="PROSITE-ProRule" id="PRU01161"/>
    </source>
</evidence>
<feature type="active site" description="Nucleophile" evidence="2">
    <location>
        <position position="122"/>
    </location>
</feature>
<gene>
    <name evidence="7" type="ORF">F751_2119</name>
</gene>
<name>A0A087SLC8_AUXPR</name>
<keyword evidence="2 3" id="KW-0442">Lipid degradation</keyword>
<dbReference type="RefSeq" id="XP_011399470.1">
    <property type="nucleotide sequence ID" value="XM_011401168.1"/>
</dbReference>
<protein>
    <recommendedName>
        <fullName evidence="3">Patatin</fullName>
        <ecNumber evidence="3">3.1.1.-</ecNumber>
    </recommendedName>
</protein>
<dbReference type="EMBL" id="KL662129">
    <property type="protein sequence ID" value="KFM26532.1"/>
    <property type="molecule type" value="Genomic_DNA"/>
</dbReference>
<evidence type="ECO:0000313" key="8">
    <source>
        <dbReference type="Proteomes" id="UP000028924"/>
    </source>
</evidence>
<dbReference type="InterPro" id="IPR016035">
    <property type="entry name" value="Acyl_Trfase/lysoPLipase"/>
</dbReference>
<dbReference type="KEGG" id="apro:F751_2119"/>
<feature type="short sequence motif" description="DGA/G" evidence="2">
    <location>
        <begin position="288"/>
        <end position="290"/>
    </location>
</feature>
<feature type="active site" description="Proton acceptor" evidence="2">
    <location>
        <position position="288"/>
    </location>
</feature>
<evidence type="ECO:0000313" key="7">
    <source>
        <dbReference type="EMBL" id="KFM26532.1"/>
    </source>
</evidence>
<dbReference type="GO" id="GO:0016787">
    <property type="term" value="F:hydrolase activity"/>
    <property type="evidence" value="ECO:0007669"/>
    <property type="project" value="UniProtKB-UniRule"/>
</dbReference>
<dbReference type="Gene3D" id="3.40.1090.10">
    <property type="entry name" value="Cytosolic phospholipase A2 catalytic domain"/>
    <property type="match status" value="1"/>
</dbReference>
<reference evidence="7 8" key="1">
    <citation type="journal article" date="2014" name="BMC Genomics">
        <title>Oil accumulation mechanisms of the oleaginous microalga Chlorella protothecoides revealed through its genome, transcriptomes, and proteomes.</title>
        <authorList>
            <person name="Gao C."/>
            <person name="Wang Y."/>
            <person name="Shen Y."/>
            <person name="Yan D."/>
            <person name="He X."/>
            <person name="Dai J."/>
            <person name="Wu Q."/>
        </authorList>
    </citation>
    <scope>NUCLEOTIDE SEQUENCE [LARGE SCALE GENOMIC DNA]</scope>
    <source>
        <strain evidence="7 8">0710</strain>
    </source>
</reference>
<keyword evidence="8" id="KW-1185">Reference proteome</keyword>
<feature type="transmembrane region" description="Helical" evidence="5">
    <location>
        <begin position="86"/>
        <end position="107"/>
    </location>
</feature>
<dbReference type="Pfam" id="PF01734">
    <property type="entry name" value="Patatin"/>
    <property type="match status" value="1"/>
</dbReference>
<organism evidence="7 8">
    <name type="scientific">Auxenochlorella protothecoides</name>
    <name type="common">Green microalga</name>
    <name type="synonym">Chlorella protothecoides</name>
    <dbReference type="NCBI Taxonomy" id="3075"/>
    <lineage>
        <taxon>Eukaryota</taxon>
        <taxon>Viridiplantae</taxon>
        <taxon>Chlorophyta</taxon>
        <taxon>core chlorophytes</taxon>
        <taxon>Trebouxiophyceae</taxon>
        <taxon>Chlorellales</taxon>
        <taxon>Chlorellaceae</taxon>
        <taxon>Auxenochlorella</taxon>
    </lineage>
</organism>
<feature type="short sequence motif" description="GXSXG" evidence="2">
    <location>
        <begin position="120"/>
        <end position="124"/>
    </location>
</feature>
<dbReference type="AlphaFoldDB" id="A0A087SLC8"/>
<evidence type="ECO:0000256" key="1">
    <source>
        <dbReference type="ARBA" id="ARBA00023098"/>
    </source>
</evidence>
<dbReference type="InterPro" id="IPR002641">
    <property type="entry name" value="PNPLA_dom"/>
</dbReference>
<comment type="domain">
    <text evidence="3">The nitrogen atoms of the two glycine residues in the GGXR motif define the oxyanion hole, and stabilize the oxyanion that forms during the nucleophilic attack by the catalytic serine during substrate cleavage.</text>
</comment>
<keyword evidence="5" id="KW-1133">Transmembrane helix</keyword>
<comment type="similarity">
    <text evidence="3">Belongs to the patatin family.</text>
</comment>
<evidence type="ECO:0000256" key="4">
    <source>
        <dbReference type="SAM" id="MobiDB-lite"/>
    </source>
</evidence>
<sequence length="467" mass="50838">MLVDRPNPKPLNYAEIKRQKKFKDYEKKWRKLLKNGSTEAIVDDFLFEVGPLLDTIRLDSPVSDLRSETTTHSSEKSGSTPKVLDWVDLVLAGGALLGVAHVGYIFALEHAGVRFRAIGGTSAGALAAVLLAGLRTKPDAPAGRKLLDLLLGMPVPKFKDGKLLDRRVRVWLQGGIHPGDALEDWVHEQLAANGAGTLAGLKGKCDLSEINFKQDVLDNDSASSGVRPYWESVEGLVVAVAADVTSGIKAVLSWKRDRQAHPVPLTHSELYWSDPDLESPARCVRFQDGGVLSRFPINLFHVPPTTEVHWPTFGVGLSPPRQAKSTSGLGQLLYASISTAIRIQDIQFTAQNRVGGQGQGRGCGEAGRGEPQGPLAPPRSIAHTGPSSLAMQEYEMLTKTVDVGQVCALDFKMSILGKFVLFYNGVLAARDFLMGTTEKKGFQWEKFKILRRERSAVVLNTTSITPT</sequence>
<dbReference type="EC" id="3.1.1.-" evidence="3"/>
<accession>A0A087SLC8</accession>
<evidence type="ECO:0000256" key="3">
    <source>
        <dbReference type="RuleBase" id="RU361262"/>
    </source>
</evidence>
<dbReference type="Proteomes" id="UP000028924">
    <property type="component" value="Unassembled WGS sequence"/>
</dbReference>
<dbReference type="SUPFAM" id="SSF52151">
    <property type="entry name" value="FabD/lysophospholipase-like"/>
    <property type="match status" value="1"/>
</dbReference>
<dbReference type="OrthoDB" id="567793at2759"/>
<keyword evidence="5" id="KW-0812">Transmembrane</keyword>
<evidence type="ECO:0000259" key="6">
    <source>
        <dbReference type="PROSITE" id="PS51635"/>
    </source>
</evidence>
<dbReference type="GO" id="GO:0016042">
    <property type="term" value="P:lipid catabolic process"/>
    <property type="evidence" value="ECO:0007669"/>
    <property type="project" value="UniProtKB-UniRule"/>
</dbReference>
<comment type="caution">
    <text evidence="2">Lacks conserved residue(s) required for the propagation of feature annotation.</text>
</comment>
<feature type="transmembrane region" description="Helical" evidence="5">
    <location>
        <begin position="113"/>
        <end position="134"/>
    </location>
</feature>
<feature type="compositionally biased region" description="Gly residues" evidence="4">
    <location>
        <begin position="355"/>
        <end position="366"/>
    </location>
</feature>
<proteinExistence type="inferred from homology"/>
<dbReference type="PROSITE" id="PS51635">
    <property type="entry name" value="PNPLA"/>
    <property type="match status" value="1"/>
</dbReference>
<keyword evidence="5" id="KW-0472">Membrane</keyword>